<dbReference type="InterPro" id="IPR006076">
    <property type="entry name" value="FAD-dep_OxRdtase"/>
</dbReference>
<gene>
    <name evidence="3" type="ORF">GA0070610_2577</name>
</gene>
<accession>A0A1C5GB42</accession>
<organism evidence="3 4">
    <name type="scientific">Micromonospora echinofusca</name>
    <dbReference type="NCBI Taxonomy" id="47858"/>
    <lineage>
        <taxon>Bacteria</taxon>
        <taxon>Bacillati</taxon>
        <taxon>Actinomycetota</taxon>
        <taxon>Actinomycetes</taxon>
        <taxon>Micromonosporales</taxon>
        <taxon>Micromonosporaceae</taxon>
        <taxon>Micromonospora</taxon>
    </lineage>
</organism>
<sequence>MTAYDTAVIGGGLLGCATAWHLARAGNRVLLVEKDQVNRHASGQNAGSLHFQLEFRMVEHGDDAARAAARALPLHLDAMRAWAGIEDVLGERCGVSRTGGLMLAETPAEIAVLDRKAALEREYGLDVAVLSGAELRRFAPYLADTVLAAGHVPGEGKANPRLVTPALARAAGRHGAVLRTGCRVTGLHRRGRHWELRTGSGPGDTAGETHLADTVVLAGGVWTAELAAMADVRLPVFPVGLTMSATARSRPFLPHLIQHVGRRLSMKQTEDGNVLIGGGWPAKLVSRAGRVDLETNPELRYESLVGNADAARVVPAVCDLPLIRTWTGMTTLTPDHLPLLGAVPRRPGLYVATGGSAFTLGLTYARLLAAMVVSGEADRSIEDYSPARFGALNFV</sequence>
<keyword evidence="4" id="KW-1185">Reference proteome</keyword>
<dbReference type="RefSeq" id="WP_089000226.1">
    <property type="nucleotide sequence ID" value="NZ_JBFAAC010000023.1"/>
</dbReference>
<dbReference type="SUPFAM" id="SSF51905">
    <property type="entry name" value="FAD/NAD(P)-binding domain"/>
    <property type="match status" value="1"/>
</dbReference>
<dbReference type="InterPro" id="IPR036188">
    <property type="entry name" value="FAD/NAD-bd_sf"/>
</dbReference>
<reference evidence="3 4" key="1">
    <citation type="submission" date="2016-06" db="EMBL/GenBank/DDBJ databases">
        <authorList>
            <person name="Kjaerup R.B."/>
            <person name="Dalgaard T.S."/>
            <person name="Juul-Madsen H.R."/>
        </authorList>
    </citation>
    <scope>NUCLEOTIDE SEQUENCE [LARGE SCALE GENOMIC DNA]</scope>
    <source>
        <strain evidence="3 4">DSM 43913</strain>
    </source>
</reference>
<dbReference type="Proteomes" id="UP000198251">
    <property type="component" value="Chromosome I"/>
</dbReference>
<name>A0A1C5GB42_MICEH</name>
<proteinExistence type="predicted"/>
<evidence type="ECO:0000256" key="1">
    <source>
        <dbReference type="ARBA" id="ARBA00023002"/>
    </source>
</evidence>
<feature type="domain" description="FAD dependent oxidoreductase" evidence="2">
    <location>
        <begin position="5"/>
        <end position="371"/>
    </location>
</feature>
<dbReference type="PANTHER" id="PTHR13847:SF289">
    <property type="entry name" value="GLYCINE OXIDASE"/>
    <property type="match status" value="1"/>
</dbReference>
<dbReference type="PANTHER" id="PTHR13847">
    <property type="entry name" value="SARCOSINE DEHYDROGENASE-RELATED"/>
    <property type="match status" value="1"/>
</dbReference>
<dbReference type="Gene3D" id="3.50.50.60">
    <property type="entry name" value="FAD/NAD(P)-binding domain"/>
    <property type="match status" value="1"/>
</dbReference>
<dbReference type="GO" id="GO:0005737">
    <property type="term" value="C:cytoplasm"/>
    <property type="evidence" value="ECO:0007669"/>
    <property type="project" value="TreeGrafter"/>
</dbReference>
<dbReference type="Pfam" id="PF01266">
    <property type="entry name" value="DAO"/>
    <property type="match status" value="1"/>
</dbReference>
<dbReference type="AlphaFoldDB" id="A0A1C5GB42"/>
<protein>
    <submittedName>
        <fullName evidence="3">Glycine/D-amino acid oxidase</fullName>
    </submittedName>
</protein>
<dbReference type="GeneID" id="95802380"/>
<dbReference type="EMBL" id="LT607733">
    <property type="protein sequence ID" value="SCG16316.1"/>
    <property type="molecule type" value="Genomic_DNA"/>
</dbReference>
<evidence type="ECO:0000313" key="3">
    <source>
        <dbReference type="EMBL" id="SCG16316.1"/>
    </source>
</evidence>
<dbReference type="GO" id="GO:0016491">
    <property type="term" value="F:oxidoreductase activity"/>
    <property type="evidence" value="ECO:0007669"/>
    <property type="project" value="UniProtKB-KW"/>
</dbReference>
<keyword evidence="1" id="KW-0560">Oxidoreductase</keyword>
<evidence type="ECO:0000313" key="4">
    <source>
        <dbReference type="Proteomes" id="UP000198251"/>
    </source>
</evidence>
<dbReference type="Gene3D" id="3.30.9.10">
    <property type="entry name" value="D-Amino Acid Oxidase, subunit A, domain 2"/>
    <property type="match status" value="1"/>
</dbReference>
<evidence type="ECO:0000259" key="2">
    <source>
        <dbReference type="Pfam" id="PF01266"/>
    </source>
</evidence>